<sequence length="248" mass="25666">MAERTLPGLGLTGFWDLGADGWKAGMDTNLLLLSALVQPRAISLVATEPVAPSNGDVYLLNETNATNPNALALYDDSGWVYLPPSSGWVVYDISAGVRRQFTGTAWDEIPTGAATFTPASATDVWSGEDQTKVLTPKSLFDSAAAQVLTDAPTIVMDLASGLNFEVTLSANRALANPTNAKPGQSGTVVVKQDGSGSRTLSFGSNWRFPGGAATGGVVSSAPNSIDLIAFIVQADATVLATLTKAFAA</sequence>
<proteinExistence type="predicted"/>
<organism evidence="1 2">
    <name type="scientific">Novosphingobium aureum</name>
    <dbReference type="NCBI Taxonomy" id="2792964"/>
    <lineage>
        <taxon>Bacteria</taxon>
        <taxon>Pseudomonadati</taxon>
        <taxon>Pseudomonadota</taxon>
        <taxon>Alphaproteobacteria</taxon>
        <taxon>Sphingomonadales</taxon>
        <taxon>Sphingomonadaceae</taxon>
        <taxon>Novosphingobium</taxon>
    </lineage>
</organism>
<name>A0A931HC25_9SPHN</name>
<dbReference type="Proteomes" id="UP000617634">
    <property type="component" value="Unassembled WGS sequence"/>
</dbReference>
<keyword evidence="2" id="KW-1185">Reference proteome</keyword>
<dbReference type="InterPro" id="IPR021251">
    <property type="entry name" value="DUF2793"/>
</dbReference>
<gene>
    <name evidence="1" type="ORF">I5E68_09885</name>
</gene>
<dbReference type="EMBL" id="JADZGI010000001">
    <property type="protein sequence ID" value="MBH0113255.1"/>
    <property type="molecule type" value="Genomic_DNA"/>
</dbReference>
<evidence type="ECO:0000313" key="1">
    <source>
        <dbReference type="EMBL" id="MBH0113255.1"/>
    </source>
</evidence>
<comment type="caution">
    <text evidence="1">The sequence shown here is derived from an EMBL/GenBank/DDBJ whole genome shotgun (WGS) entry which is preliminary data.</text>
</comment>
<accession>A0A931HC25</accession>
<dbReference type="RefSeq" id="WP_197163340.1">
    <property type="nucleotide sequence ID" value="NZ_JADZGI010000001.1"/>
</dbReference>
<evidence type="ECO:0000313" key="2">
    <source>
        <dbReference type="Proteomes" id="UP000617634"/>
    </source>
</evidence>
<dbReference type="AlphaFoldDB" id="A0A931HC25"/>
<protein>
    <submittedName>
        <fullName evidence="1">DUF2793 domain-containing protein</fullName>
    </submittedName>
</protein>
<reference evidence="1" key="1">
    <citation type="submission" date="2020-11" db="EMBL/GenBank/DDBJ databases">
        <title>Novosphingobium aureum sp. nov., a marine bacterium isolated from sediment of a salt flat.</title>
        <authorList>
            <person name="Yoo Y."/>
            <person name="Kim J.-J."/>
        </authorList>
    </citation>
    <scope>NUCLEOTIDE SEQUENCE</scope>
    <source>
        <strain evidence="1">YJ-S2-02</strain>
    </source>
</reference>
<dbReference type="Pfam" id="PF10983">
    <property type="entry name" value="DUF2793"/>
    <property type="match status" value="1"/>
</dbReference>